<gene>
    <name evidence="1" type="ORF">RIF29_29301</name>
</gene>
<evidence type="ECO:0000313" key="2">
    <source>
        <dbReference type="Proteomes" id="UP001372338"/>
    </source>
</evidence>
<keyword evidence="2" id="KW-1185">Reference proteome</keyword>
<dbReference type="InterPro" id="IPR050232">
    <property type="entry name" value="FBL13/AtMIF1-like"/>
</dbReference>
<accession>A0AAN9EEK2</accession>
<organism evidence="1 2">
    <name type="scientific">Crotalaria pallida</name>
    <name type="common">Smooth rattlebox</name>
    <name type="synonym">Crotalaria striata</name>
    <dbReference type="NCBI Taxonomy" id="3830"/>
    <lineage>
        <taxon>Eukaryota</taxon>
        <taxon>Viridiplantae</taxon>
        <taxon>Streptophyta</taxon>
        <taxon>Embryophyta</taxon>
        <taxon>Tracheophyta</taxon>
        <taxon>Spermatophyta</taxon>
        <taxon>Magnoliopsida</taxon>
        <taxon>eudicotyledons</taxon>
        <taxon>Gunneridae</taxon>
        <taxon>Pentapetalae</taxon>
        <taxon>rosids</taxon>
        <taxon>fabids</taxon>
        <taxon>Fabales</taxon>
        <taxon>Fabaceae</taxon>
        <taxon>Papilionoideae</taxon>
        <taxon>50 kb inversion clade</taxon>
        <taxon>genistoids sensu lato</taxon>
        <taxon>core genistoids</taxon>
        <taxon>Crotalarieae</taxon>
        <taxon>Crotalaria</taxon>
    </lineage>
</organism>
<dbReference type="Gene3D" id="3.80.10.10">
    <property type="entry name" value="Ribonuclease Inhibitor"/>
    <property type="match status" value="1"/>
</dbReference>
<sequence length="230" mass="26585">MNVPSSIHLPSLKIVDIRGVPFKNIFPINRILIGCPVLEDFSMYLMASVLDRSLKISNPTLLKLQVSCLFCIYDVIQLEIDTPSLKFLDIEATAILDYSLKNLHNVVEARLNMLVDKGPGDHLFHIFKALHEIKYMSISLLTKQTFTKTFDLDLPEFSNLVRLVLTISYYDSKLLVKLLQKCPKLRDLVIQKESFYGDRRLWIDPKSVPKCISSHLIEFSFNGLWIQWLR</sequence>
<protein>
    <submittedName>
        <fullName evidence="1">Uncharacterized protein</fullName>
    </submittedName>
</protein>
<name>A0AAN9EEK2_CROPI</name>
<dbReference type="InterPro" id="IPR032675">
    <property type="entry name" value="LRR_dom_sf"/>
</dbReference>
<dbReference type="PANTHER" id="PTHR31900">
    <property type="entry name" value="F-BOX/RNI SUPERFAMILY PROTEIN-RELATED"/>
    <property type="match status" value="1"/>
</dbReference>
<dbReference type="EMBL" id="JAYWIO010000006">
    <property type="protein sequence ID" value="KAK7255876.1"/>
    <property type="molecule type" value="Genomic_DNA"/>
</dbReference>
<evidence type="ECO:0000313" key="1">
    <source>
        <dbReference type="EMBL" id="KAK7255876.1"/>
    </source>
</evidence>
<proteinExistence type="predicted"/>
<dbReference type="Proteomes" id="UP001372338">
    <property type="component" value="Unassembled WGS sequence"/>
</dbReference>
<dbReference type="AlphaFoldDB" id="A0AAN9EEK2"/>
<dbReference type="SUPFAM" id="SSF52047">
    <property type="entry name" value="RNI-like"/>
    <property type="match status" value="1"/>
</dbReference>
<comment type="caution">
    <text evidence="1">The sequence shown here is derived from an EMBL/GenBank/DDBJ whole genome shotgun (WGS) entry which is preliminary data.</text>
</comment>
<dbReference type="PANTHER" id="PTHR31900:SF34">
    <property type="entry name" value="EMB|CAB62440.1-RELATED"/>
    <property type="match status" value="1"/>
</dbReference>
<reference evidence="1 2" key="1">
    <citation type="submission" date="2024-01" db="EMBL/GenBank/DDBJ databases">
        <title>The genomes of 5 underutilized Papilionoideae crops provide insights into root nodulation and disease resistanc.</title>
        <authorList>
            <person name="Yuan L."/>
        </authorList>
    </citation>
    <scope>NUCLEOTIDE SEQUENCE [LARGE SCALE GENOMIC DNA]</scope>
    <source>
        <strain evidence="1">ZHUSHIDOU_FW_LH</strain>
        <tissue evidence="1">Leaf</tissue>
    </source>
</reference>